<name>A0A517W220_9PLAN</name>
<protein>
    <recommendedName>
        <fullName evidence="3">PcfJ-like protein</fullName>
    </recommendedName>
</protein>
<dbReference type="KEGG" id="gaw:V144x_48100"/>
<sequence>MVFTMSKKKFKNKRGDISPDLREHIQALNLRTVEEYRKWCDQHGFCNRTNKTWKVLYRERVFYERTVEEEKRIQEKRKQNKLNGVIKDICRGHLLAKDVSQPEQQILCALIQENSKRRRRPRVKTRILERVLEHLEPWNQLFRAESVIPGLETSPFNTYLGGLIWITGRHADWIRPIEKWKPQTNNAHQMFASLLRHLFAKYEVPRFLDSVWFLKPSKEARLMQKWYLNAGRGIRIPISEFPIPYTRKMLHQFLQAPHRLNIYQAIRYGQIKNMGGSEQQIDAMLATRLGRSFEDESFWVTVIRWFIAHPMLDPAKYESIMEYIQYHRFGSHANSQVQEERDQHPPLLPNFTIRDRRPETLLDAVEDWHREIELRKEDKYLTGVWNPSTIDEFEMYEGSDESNILVCWTIHELLDADSLYFEGQTLNHCVSSYAARCEQGSCSIWSLECETFDGRMKVLTIEVANSTKSICEVRGKSNRDATAYENQILKRWANQAGLNFSLQA</sequence>
<accession>A0A517W220</accession>
<reference evidence="1 2" key="1">
    <citation type="submission" date="2019-03" db="EMBL/GenBank/DDBJ databases">
        <title>Deep-cultivation of Planctomycetes and their phenomic and genomic characterization uncovers novel biology.</title>
        <authorList>
            <person name="Wiegand S."/>
            <person name="Jogler M."/>
            <person name="Boedeker C."/>
            <person name="Pinto D."/>
            <person name="Vollmers J."/>
            <person name="Rivas-Marin E."/>
            <person name="Kohn T."/>
            <person name="Peeters S.H."/>
            <person name="Heuer A."/>
            <person name="Rast P."/>
            <person name="Oberbeckmann S."/>
            <person name="Bunk B."/>
            <person name="Jeske O."/>
            <person name="Meyerdierks A."/>
            <person name="Storesund J.E."/>
            <person name="Kallscheuer N."/>
            <person name="Luecker S."/>
            <person name="Lage O.M."/>
            <person name="Pohl T."/>
            <person name="Merkel B.J."/>
            <person name="Hornburger P."/>
            <person name="Mueller R.-W."/>
            <person name="Bruemmer F."/>
            <person name="Labrenz M."/>
            <person name="Spormann A.M."/>
            <person name="Op den Camp H."/>
            <person name="Overmann J."/>
            <person name="Amann R."/>
            <person name="Jetten M.S.M."/>
            <person name="Mascher T."/>
            <person name="Medema M.H."/>
            <person name="Devos D.P."/>
            <person name="Kaster A.-K."/>
            <person name="Ovreas L."/>
            <person name="Rohde M."/>
            <person name="Galperin M.Y."/>
            <person name="Jogler C."/>
        </authorList>
    </citation>
    <scope>NUCLEOTIDE SEQUENCE [LARGE SCALE GENOMIC DNA]</scope>
    <source>
        <strain evidence="1 2">V144</strain>
    </source>
</reference>
<dbReference type="Pfam" id="PF14284">
    <property type="entry name" value="PcfJ"/>
    <property type="match status" value="1"/>
</dbReference>
<dbReference type="AlphaFoldDB" id="A0A517W220"/>
<evidence type="ECO:0000313" key="1">
    <source>
        <dbReference type="EMBL" id="QDT99299.1"/>
    </source>
</evidence>
<organism evidence="1 2">
    <name type="scientific">Gimesia aquarii</name>
    <dbReference type="NCBI Taxonomy" id="2527964"/>
    <lineage>
        <taxon>Bacteria</taxon>
        <taxon>Pseudomonadati</taxon>
        <taxon>Planctomycetota</taxon>
        <taxon>Planctomycetia</taxon>
        <taxon>Planctomycetales</taxon>
        <taxon>Planctomycetaceae</taxon>
        <taxon>Gimesia</taxon>
    </lineage>
</organism>
<proteinExistence type="predicted"/>
<dbReference type="InterPro" id="IPR025586">
    <property type="entry name" value="PcfJ"/>
</dbReference>
<gene>
    <name evidence="1" type="ORF">V144x_48100</name>
</gene>
<evidence type="ECO:0000313" key="2">
    <source>
        <dbReference type="Proteomes" id="UP000318704"/>
    </source>
</evidence>
<evidence type="ECO:0008006" key="3">
    <source>
        <dbReference type="Google" id="ProtNLM"/>
    </source>
</evidence>
<dbReference type="EMBL" id="CP037920">
    <property type="protein sequence ID" value="QDT99299.1"/>
    <property type="molecule type" value="Genomic_DNA"/>
</dbReference>
<dbReference type="Proteomes" id="UP000318704">
    <property type="component" value="Chromosome"/>
</dbReference>